<feature type="compositionally biased region" description="Low complexity" evidence="2">
    <location>
        <begin position="137"/>
        <end position="149"/>
    </location>
</feature>
<dbReference type="EMBL" id="CP003653">
    <property type="protein sequence ID" value="AFZ37247.1"/>
    <property type="molecule type" value="Genomic_DNA"/>
</dbReference>
<evidence type="ECO:0000313" key="3">
    <source>
        <dbReference type="EMBL" id="AFZ37247.1"/>
    </source>
</evidence>
<feature type="coiled-coil region" evidence="1">
    <location>
        <begin position="4"/>
        <end position="31"/>
    </location>
</feature>
<dbReference type="Proteomes" id="UP000010473">
    <property type="component" value="Chromosome"/>
</dbReference>
<dbReference type="eggNOG" id="ENOG502ZCG7">
    <property type="taxonomic scope" value="Bacteria"/>
</dbReference>
<dbReference type="KEGG" id="scs:Sta7437_3751"/>
<protein>
    <submittedName>
        <fullName evidence="3">Uncharacterized protein</fullName>
    </submittedName>
</protein>
<dbReference type="OrthoDB" id="421643at2"/>
<sequence length="327" mass="37498">MSYIKQIKQDLEALEQIVTEVSEEIQQLYANYLNILGNSTQKQLILASYQICTQIYPESFLQLSLSQRQTLQQNLRKLGKDIKSKLLNHLQASESPQKDKEAENLNLVEAMIKNLPFVEISKDEENDENLELNLDTATSETWQESSTETANQNQEETDVSLPEEISELNEPAKLELNNPYNLIVWQQRVEKGIKQSLDEISREANQCLQEANIIPSRLPTKIMDVAIGAEEATGGGNKVHHLPNVLNIVVETEKDKKSSQANITQISLLRLRLSEIEFADSLLNMERNKIRNLLKKIQKLKQQYQAKQREYASAEAEAAWRSSWYEE</sequence>
<feature type="coiled-coil region" evidence="1">
    <location>
        <begin position="283"/>
        <end position="317"/>
    </location>
</feature>
<dbReference type="RefSeq" id="WP_015194908.1">
    <property type="nucleotide sequence ID" value="NC_019748.1"/>
</dbReference>
<evidence type="ECO:0000256" key="1">
    <source>
        <dbReference type="SAM" id="Coils"/>
    </source>
</evidence>
<proteinExistence type="predicted"/>
<name>K9XZY1_STAC7</name>
<reference evidence="4" key="1">
    <citation type="journal article" date="2013" name="Proc. Natl. Acad. Sci. U.S.A.">
        <title>Improving the coverage of the cyanobacterial phylum using diversity-driven genome sequencing.</title>
        <authorList>
            <person name="Shih P.M."/>
            <person name="Wu D."/>
            <person name="Latifi A."/>
            <person name="Axen S.D."/>
            <person name="Fewer D.P."/>
            <person name="Talla E."/>
            <person name="Calteau A."/>
            <person name="Cai F."/>
            <person name="Tandeau de Marsac N."/>
            <person name="Rippka R."/>
            <person name="Herdman M."/>
            <person name="Sivonen K."/>
            <person name="Coursin T."/>
            <person name="Laurent T."/>
            <person name="Goodwin L."/>
            <person name="Nolan M."/>
            <person name="Davenport K.W."/>
            <person name="Han C.S."/>
            <person name="Rubin E.M."/>
            <person name="Eisen J.A."/>
            <person name="Woyke T."/>
            <person name="Gugger M."/>
            <person name="Kerfeld C.A."/>
        </authorList>
    </citation>
    <scope>NUCLEOTIDE SEQUENCE [LARGE SCALE GENOMIC DNA]</scope>
    <source>
        <strain evidence="4">ATCC 29371 / PCC 7437</strain>
    </source>
</reference>
<feature type="region of interest" description="Disordered" evidence="2">
    <location>
        <begin position="137"/>
        <end position="162"/>
    </location>
</feature>
<organism evidence="3 4">
    <name type="scientific">Stanieria cyanosphaera (strain ATCC 29371 / PCC 7437)</name>
    <dbReference type="NCBI Taxonomy" id="111780"/>
    <lineage>
        <taxon>Bacteria</taxon>
        <taxon>Bacillati</taxon>
        <taxon>Cyanobacteriota</taxon>
        <taxon>Cyanophyceae</taxon>
        <taxon>Pleurocapsales</taxon>
        <taxon>Dermocarpellaceae</taxon>
        <taxon>Stanieria</taxon>
    </lineage>
</organism>
<dbReference type="HOGENOM" id="CLU_079645_0_0_3"/>
<dbReference type="AlphaFoldDB" id="K9XZY1"/>
<evidence type="ECO:0000256" key="2">
    <source>
        <dbReference type="SAM" id="MobiDB-lite"/>
    </source>
</evidence>
<dbReference type="STRING" id="111780.Sta7437_3751"/>
<keyword evidence="1" id="KW-0175">Coiled coil</keyword>
<keyword evidence="4" id="KW-1185">Reference proteome</keyword>
<evidence type="ECO:0000313" key="4">
    <source>
        <dbReference type="Proteomes" id="UP000010473"/>
    </source>
</evidence>
<accession>K9XZY1</accession>
<gene>
    <name evidence="3" type="ordered locus">Sta7437_3751</name>
</gene>